<evidence type="ECO:0000256" key="1">
    <source>
        <dbReference type="SAM" id="MobiDB-lite"/>
    </source>
</evidence>
<sequence>MSSRCLSTPHSLNRNTPSTYKTNQFTDMHSSTSYIDGLPEPNLSSRSRTAVVGPNTVHGSREGSPYDYRSANEEGDVLAYYSSDITRAYTSPPTPISRYDCGDPPPYYSHRRNTQPEDGIIFIVCYF</sequence>
<dbReference type="EMBL" id="CAKAEH010001479">
    <property type="protein sequence ID" value="CAG9536700.1"/>
    <property type="molecule type" value="Genomic_DNA"/>
</dbReference>
<reference evidence="2" key="1">
    <citation type="submission" date="2021-09" db="EMBL/GenBank/DDBJ databases">
        <authorList>
            <consortium name="Pathogen Informatics"/>
        </authorList>
    </citation>
    <scope>NUCLEOTIDE SEQUENCE</scope>
</reference>
<keyword evidence="3" id="KW-1185">Reference proteome</keyword>
<protein>
    <submittedName>
        <fullName evidence="2">Uncharacterized protein</fullName>
    </submittedName>
</protein>
<comment type="caution">
    <text evidence="2">The sequence shown here is derived from an EMBL/GenBank/DDBJ whole genome shotgun (WGS) entry which is preliminary data.</text>
</comment>
<feature type="compositionally biased region" description="Polar residues" evidence="1">
    <location>
        <begin position="1"/>
        <end position="34"/>
    </location>
</feature>
<dbReference type="Proteomes" id="UP000746747">
    <property type="component" value="Unassembled WGS sequence"/>
</dbReference>
<feature type="region of interest" description="Disordered" evidence="1">
    <location>
        <begin position="1"/>
        <end position="70"/>
    </location>
</feature>
<dbReference type="AlphaFoldDB" id="A0A8J2M6F2"/>
<gene>
    <name evidence="2" type="ORF">CJOHNSTONI_LOCUS6597</name>
</gene>
<evidence type="ECO:0000313" key="3">
    <source>
        <dbReference type="Proteomes" id="UP000746747"/>
    </source>
</evidence>
<accession>A0A8J2M6F2</accession>
<name>A0A8J2M6F2_9BILA</name>
<evidence type="ECO:0000313" key="2">
    <source>
        <dbReference type="EMBL" id="CAG9536700.1"/>
    </source>
</evidence>
<proteinExistence type="predicted"/>
<organism evidence="2 3">
    <name type="scientific">Cercopithifilaria johnstoni</name>
    <dbReference type="NCBI Taxonomy" id="2874296"/>
    <lineage>
        <taxon>Eukaryota</taxon>
        <taxon>Metazoa</taxon>
        <taxon>Ecdysozoa</taxon>
        <taxon>Nematoda</taxon>
        <taxon>Chromadorea</taxon>
        <taxon>Rhabditida</taxon>
        <taxon>Spirurina</taxon>
        <taxon>Spiruromorpha</taxon>
        <taxon>Filarioidea</taxon>
        <taxon>Onchocercidae</taxon>
        <taxon>Cercopithifilaria</taxon>
    </lineage>
</organism>
<dbReference type="OrthoDB" id="5823620at2759"/>